<sequence>MLVIALVLVLIAVGCAVLIAEASRSLVPVVGPDAQILTHSATPDQATAPVVPTQRTATESARAAATYGFIAELPAEKTNTVRVNL</sequence>
<protein>
    <submittedName>
        <fullName evidence="1">Uncharacterized protein</fullName>
    </submittedName>
</protein>
<dbReference type="RefSeq" id="WP_123232536.1">
    <property type="nucleotide sequence ID" value="NZ_RJSG01000001.1"/>
</dbReference>
<comment type="caution">
    <text evidence="1">The sequence shown here is derived from an EMBL/GenBank/DDBJ whole genome shotgun (WGS) entry which is preliminary data.</text>
</comment>
<evidence type="ECO:0000313" key="2">
    <source>
        <dbReference type="Proteomes" id="UP000277094"/>
    </source>
</evidence>
<organism evidence="1 2">
    <name type="scientific">Nocardioides marmorisolisilvae</name>
    <dbReference type="NCBI Taxonomy" id="1542737"/>
    <lineage>
        <taxon>Bacteria</taxon>
        <taxon>Bacillati</taxon>
        <taxon>Actinomycetota</taxon>
        <taxon>Actinomycetes</taxon>
        <taxon>Propionibacteriales</taxon>
        <taxon>Nocardioidaceae</taxon>
        <taxon>Nocardioides</taxon>
    </lineage>
</organism>
<proteinExistence type="predicted"/>
<reference evidence="1 2" key="1">
    <citation type="submission" date="2018-11" db="EMBL/GenBank/DDBJ databases">
        <authorList>
            <person name="Li F."/>
        </authorList>
    </citation>
    <scope>NUCLEOTIDE SEQUENCE [LARGE SCALE GENOMIC DNA]</scope>
    <source>
        <strain evidence="1 2">KIS18-7</strain>
    </source>
</reference>
<name>A0A3N0E0R3_9ACTN</name>
<dbReference type="AlphaFoldDB" id="A0A3N0E0R3"/>
<dbReference type="Proteomes" id="UP000277094">
    <property type="component" value="Unassembled WGS sequence"/>
</dbReference>
<evidence type="ECO:0000313" key="1">
    <source>
        <dbReference type="EMBL" id="RNL81333.1"/>
    </source>
</evidence>
<accession>A0A3N0E0R3</accession>
<dbReference type="EMBL" id="RJSG01000001">
    <property type="protein sequence ID" value="RNL81333.1"/>
    <property type="molecule type" value="Genomic_DNA"/>
</dbReference>
<gene>
    <name evidence="1" type="ORF">EFL95_02990</name>
</gene>
<keyword evidence="2" id="KW-1185">Reference proteome</keyword>